<reference evidence="2 3" key="1">
    <citation type="journal article" date="2010" name="PLoS ONE">
        <title>The glycobiome of the rumen bacterium Butyrivibrio proteoclasticus B316(T) highlights adaptation to a polysaccharide-rich environment.</title>
        <authorList>
            <person name="Kelly W.J."/>
            <person name="Leahy S.C."/>
            <person name="Altermann E."/>
            <person name="Yeoman C.J."/>
            <person name="Dunne J.C."/>
            <person name="Kong Z."/>
            <person name="Pacheco D.M."/>
            <person name="Li D."/>
            <person name="Noel S.J."/>
            <person name="Moon C.D."/>
            <person name="Cookson A.L."/>
            <person name="Attwood G.T."/>
        </authorList>
    </citation>
    <scope>NUCLEOTIDE SEQUENCE [LARGE SCALE GENOMIC DNA]</scope>
    <source>
        <strain evidence="3">ATCC 51982 / DSM 14932 / B316</strain>
    </source>
</reference>
<feature type="transmembrane region" description="Helical" evidence="1">
    <location>
        <begin position="520"/>
        <end position="539"/>
    </location>
</feature>
<evidence type="ECO:0000313" key="2">
    <source>
        <dbReference type="EMBL" id="ADL35279.1"/>
    </source>
</evidence>
<dbReference type="AlphaFoldDB" id="E0RX68"/>
<dbReference type="KEGG" id="bpb:bpr_I2546"/>
<feature type="transmembrane region" description="Helical" evidence="1">
    <location>
        <begin position="215"/>
        <end position="232"/>
    </location>
</feature>
<feature type="transmembrane region" description="Helical" evidence="1">
    <location>
        <begin position="268"/>
        <end position="301"/>
    </location>
</feature>
<keyword evidence="1" id="KW-1133">Transmembrane helix</keyword>
<evidence type="ECO:0008006" key="4">
    <source>
        <dbReference type="Google" id="ProtNLM"/>
    </source>
</evidence>
<dbReference type="Proteomes" id="UP000001299">
    <property type="component" value="Chromosome 1"/>
</dbReference>
<keyword evidence="1" id="KW-0812">Transmembrane</keyword>
<evidence type="ECO:0000256" key="1">
    <source>
        <dbReference type="SAM" id="Phobius"/>
    </source>
</evidence>
<feature type="transmembrane region" description="Helical" evidence="1">
    <location>
        <begin position="59"/>
        <end position="79"/>
    </location>
</feature>
<feature type="transmembrane region" description="Helical" evidence="1">
    <location>
        <begin position="182"/>
        <end position="203"/>
    </location>
</feature>
<feature type="transmembrane region" description="Helical" evidence="1">
    <location>
        <begin position="307"/>
        <end position="330"/>
    </location>
</feature>
<proteinExistence type="predicted"/>
<accession>E0RX68</accession>
<dbReference type="EMBL" id="CP001810">
    <property type="protein sequence ID" value="ADL35279.1"/>
    <property type="molecule type" value="Genomic_DNA"/>
</dbReference>
<evidence type="ECO:0000313" key="3">
    <source>
        <dbReference type="Proteomes" id="UP000001299"/>
    </source>
</evidence>
<gene>
    <name evidence="2" type="ordered locus">bpr_I2546</name>
</gene>
<protein>
    <recommendedName>
        <fullName evidence="4">Glycosyltransferase RgtA/B/C/D-like domain-containing protein</fullName>
    </recommendedName>
</protein>
<dbReference type="STRING" id="515622.bpr_I2546"/>
<sequence length="572" mass="65973">MLFVRQRKMEKSNLGNQDTIRANRSAWLLSGLFGVLSASFIVWGYQLEKNDSINISDQNSLLVLVLMILVFTIDTKHIWDNYTQSFHGRKFMGTFRLEKIFGQKWEEPGKHDFLISWIILIALNLPVLLGVYPGFFVYDAQDELMEVITRSFSTHHPLVHVLLLGGTIALVHKFTGSWNLGIATYVFIQMLVITAVFAYVISFMRKRFIGKRGRILWILYYGVFPPIVMFTLCSCKDGLFSAFLILLTVLLIELTENPQSFISDKRKIGLFICVAALVPCFRHNGFYAYLVFIPFALFYFRKQLKTAIVPMLLIPVILYVIISAALSAALGCEGTHHQEKLTVPIMQMARVYTYDKESLSQDELSTLCDYIPDTNLDLYTPRVADLVKVAFNNEKYEQDSKSFWKLWFSLLKKHPMTYLNGWMLTSYGYWYPAADINVYKGTTVFTFTYDHSSYFGYEVEQPGERHSLIPAIDRIYRYISIGTFHDDYPVAALLLSPGLMLLIYLFTFMYRISQKNYKRVVPFIPIALTFLTVLLGPTYLPRYVLYLWTGFPLLMSTGSVSDLIKNNRCVNI</sequence>
<feature type="transmembrane region" description="Helical" evidence="1">
    <location>
        <begin position="26"/>
        <end position="47"/>
    </location>
</feature>
<keyword evidence="3" id="KW-1185">Reference proteome</keyword>
<name>E0RX68_BUTPB</name>
<dbReference type="HOGENOM" id="CLU_025183_0_0_9"/>
<dbReference type="eggNOG" id="ENOG5031X8H">
    <property type="taxonomic scope" value="Bacteria"/>
</dbReference>
<dbReference type="Pfam" id="PF19484">
    <property type="entry name" value="DUF6020"/>
    <property type="match status" value="1"/>
</dbReference>
<feature type="transmembrane region" description="Helical" evidence="1">
    <location>
        <begin position="114"/>
        <end position="138"/>
    </location>
</feature>
<organism evidence="2 3">
    <name type="scientific">Butyrivibrio proteoclasticus (strain ATCC 51982 / DSM 14932 / B316)</name>
    <name type="common">Clostridium proteoclasticum</name>
    <dbReference type="NCBI Taxonomy" id="515622"/>
    <lineage>
        <taxon>Bacteria</taxon>
        <taxon>Bacillati</taxon>
        <taxon>Bacillota</taxon>
        <taxon>Clostridia</taxon>
        <taxon>Lachnospirales</taxon>
        <taxon>Lachnospiraceae</taxon>
        <taxon>Butyrivibrio</taxon>
    </lineage>
</organism>
<keyword evidence="1" id="KW-0472">Membrane</keyword>
<feature type="transmembrane region" description="Helical" evidence="1">
    <location>
        <begin position="238"/>
        <end position="256"/>
    </location>
</feature>
<dbReference type="InterPro" id="IPR046062">
    <property type="entry name" value="DUF6020"/>
</dbReference>
<feature type="transmembrane region" description="Helical" evidence="1">
    <location>
        <begin position="488"/>
        <end position="508"/>
    </location>
</feature>